<dbReference type="RefSeq" id="WP_147431043.1">
    <property type="nucleotide sequence ID" value="NZ_RBIG01000002.1"/>
</dbReference>
<name>A0A420WHN8_9PROT</name>
<evidence type="ECO:0000256" key="1">
    <source>
        <dbReference type="SAM" id="SignalP"/>
    </source>
</evidence>
<organism evidence="2 3">
    <name type="scientific">Oceanibaculum indicum</name>
    <dbReference type="NCBI Taxonomy" id="526216"/>
    <lineage>
        <taxon>Bacteria</taxon>
        <taxon>Pseudomonadati</taxon>
        <taxon>Pseudomonadota</taxon>
        <taxon>Alphaproteobacteria</taxon>
        <taxon>Rhodospirillales</taxon>
        <taxon>Oceanibaculaceae</taxon>
        <taxon>Oceanibaculum</taxon>
    </lineage>
</organism>
<dbReference type="Proteomes" id="UP000277424">
    <property type="component" value="Unassembled WGS sequence"/>
</dbReference>
<sequence length="212" mass="20984">MKRLIKFGLALAALAFVVPGFVMQAAQAQTTETFTATATVASSLTITQNTALSFGNLVVIQDGTNAAAATLSAAGVFTRAAQVGTENLIQTGTPTPGNFTVNTGVASFVNVQVTFPSAAITLTNGAAPPGNGTFSVGTFTVAAPTAGTLGGTTTTVGACNTAIAAGNPCQYTTSNGGLVTFPLGATITVGSATATFIDGTYSGNFDLTAAFY</sequence>
<feature type="chain" id="PRO_5019337201" description="DUF4402 domain-containing protein" evidence="1">
    <location>
        <begin position="29"/>
        <end position="212"/>
    </location>
</feature>
<reference evidence="2 3" key="1">
    <citation type="submission" date="2018-10" db="EMBL/GenBank/DDBJ databases">
        <title>Comparative analysis of microorganisms from saline springs in Andes Mountain Range, Colombia.</title>
        <authorList>
            <person name="Rubin E."/>
        </authorList>
    </citation>
    <scope>NUCLEOTIDE SEQUENCE [LARGE SCALE GENOMIC DNA]</scope>
    <source>
        <strain evidence="2 3">USBA 36</strain>
    </source>
</reference>
<dbReference type="EMBL" id="RBIG01000002">
    <property type="protein sequence ID" value="RKQ70518.1"/>
    <property type="molecule type" value="Genomic_DNA"/>
</dbReference>
<comment type="caution">
    <text evidence="2">The sequence shown here is derived from an EMBL/GenBank/DDBJ whole genome shotgun (WGS) entry which is preliminary data.</text>
</comment>
<evidence type="ECO:0008006" key="4">
    <source>
        <dbReference type="Google" id="ProtNLM"/>
    </source>
</evidence>
<dbReference type="OrthoDB" id="7361049at2"/>
<protein>
    <recommendedName>
        <fullName evidence="4">DUF4402 domain-containing protein</fullName>
    </recommendedName>
</protein>
<proteinExistence type="predicted"/>
<evidence type="ECO:0000313" key="2">
    <source>
        <dbReference type="EMBL" id="RKQ70518.1"/>
    </source>
</evidence>
<keyword evidence="1" id="KW-0732">Signal</keyword>
<evidence type="ECO:0000313" key="3">
    <source>
        <dbReference type="Proteomes" id="UP000277424"/>
    </source>
</evidence>
<gene>
    <name evidence="2" type="ORF">BCL74_2466</name>
</gene>
<accession>A0A420WHN8</accession>
<dbReference type="AlphaFoldDB" id="A0A420WHN8"/>
<feature type="signal peptide" evidence="1">
    <location>
        <begin position="1"/>
        <end position="28"/>
    </location>
</feature>